<evidence type="ECO:0000256" key="2">
    <source>
        <dbReference type="ARBA" id="ARBA00022448"/>
    </source>
</evidence>
<keyword evidence="4 6" id="KW-1133">Transmembrane helix</keyword>
<evidence type="ECO:0000256" key="3">
    <source>
        <dbReference type="ARBA" id="ARBA00022692"/>
    </source>
</evidence>
<dbReference type="PANTHER" id="PTHR43791">
    <property type="entry name" value="PERMEASE-RELATED"/>
    <property type="match status" value="1"/>
</dbReference>
<dbReference type="Proteomes" id="UP001642405">
    <property type="component" value="Unassembled WGS sequence"/>
</dbReference>
<sequence length="106" mass="11336">MNHTSKSALEAVAPAPTAPVAVKAVKQGNADEVDIATQILADYAETMGSEGWTKEEEKKLMRRVDWRLIPILFVCATLLGLDKTAISAAAIYNIKGDLGLSGSQYS</sequence>
<keyword evidence="8" id="KW-1185">Reference proteome</keyword>
<keyword evidence="5 6" id="KW-0472">Membrane</keyword>
<evidence type="ECO:0000256" key="4">
    <source>
        <dbReference type="ARBA" id="ARBA00022989"/>
    </source>
</evidence>
<name>A0ABP0BAD0_9PEZI</name>
<evidence type="ECO:0000313" key="8">
    <source>
        <dbReference type="Proteomes" id="UP001642405"/>
    </source>
</evidence>
<dbReference type="SUPFAM" id="SSF103473">
    <property type="entry name" value="MFS general substrate transporter"/>
    <property type="match status" value="1"/>
</dbReference>
<comment type="caution">
    <text evidence="7">The sequence shown here is derived from an EMBL/GenBank/DDBJ whole genome shotgun (WGS) entry which is preliminary data.</text>
</comment>
<dbReference type="PANTHER" id="PTHR43791:SF36">
    <property type="entry name" value="TRANSPORTER, PUTATIVE (AFU_ORTHOLOGUE AFUA_6G08340)-RELATED"/>
    <property type="match status" value="1"/>
</dbReference>
<protein>
    <recommendedName>
        <fullName evidence="9">Major facilitator superfamily (MFS) profile domain-containing protein</fullName>
    </recommendedName>
</protein>
<evidence type="ECO:0000256" key="5">
    <source>
        <dbReference type="ARBA" id="ARBA00023136"/>
    </source>
</evidence>
<dbReference type="InterPro" id="IPR036259">
    <property type="entry name" value="MFS_trans_sf"/>
</dbReference>
<organism evidence="7 8">
    <name type="scientific">Sporothrix curviconia</name>
    <dbReference type="NCBI Taxonomy" id="1260050"/>
    <lineage>
        <taxon>Eukaryota</taxon>
        <taxon>Fungi</taxon>
        <taxon>Dikarya</taxon>
        <taxon>Ascomycota</taxon>
        <taxon>Pezizomycotina</taxon>
        <taxon>Sordariomycetes</taxon>
        <taxon>Sordariomycetidae</taxon>
        <taxon>Ophiostomatales</taxon>
        <taxon>Ophiostomataceae</taxon>
        <taxon>Sporothrix</taxon>
    </lineage>
</organism>
<gene>
    <name evidence="7" type="ORF">SCUCBS95973_002844</name>
</gene>
<reference evidence="7 8" key="1">
    <citation type="submission" date="2024-01" db="EMBL/GenBank/DDBJ databases">
        <authorList>
            <person name="Allen C."/>
            <person name="Tagirdzhanova G."/>
        </authorList>
    </citation>
    <scope>NUCLEOTIDE SEQUENCE [LARGE SCALE GENOMIC DNA]</scope>
</reference>
<feature type="transmembrane region" description="Helical" evidence="6">
    <location>
        <begin position="68"/>
        <end position="92"/>
    </location>
</feature>
<comment type="subcellular location">
    <subcellularLocation>
        <location evidence="1">Membrane</location>
        <topology evidence="1">Multi-pass membrane protein</topology>
    </subcellularLocation>
</comment>
<evidence type="ECO:0008006" key="9">
    <source>
        <dbReference type="Google" id="ProtNLM"/>
    </source>
</evidence>
<proteinExistence type="predicted"/>
<evidence type="ECO:0000256" key="1">
    <source>
        <dbReference type="ARBA" id="ARBA00004141"/>
    </source>
</evidence>
<dbReference type="EMBL" id="CAWUHB010000012">
    <property type="protein sequence ID" value="CAK7216549.1"/>
    <property type="molecule type" value="Genomic_DNA"/>
</dbReference>
<accession>A0ABP0BAD0</accession>
<keyword evidence="2" id="KW-0813">Transport</keyword>
<keyword evidence="3 6" id="KW-0812">Transmembrane</keyword>
<evidence type="ECO:0000256" key="6">
    <source>
        <dbReference type="SAM" id="Phobius"/>
    </source>
</evidence>
<evidence type="ECO:0000313" key="7">
    <source>
        <dbReference type="EMBL" id="CAK7216549.1"/>
    </source>
</evidence>